<evidence type="ECO:0000256" key="3">
    <source>
        <dbReference type="SAM" id="MobiDB-lite"/>
    </source>
</evidence>
<dbReference type="RefSeq" id="WP_069708733.1">
    <property type="nucleotide sequence ID" value="NZ_CP017075.1"/>
</dbReference>
<protein>
    <submittedName>
        <fullName evidence="5">DNA-binding protein</fullName>
    </submittedName>
</protein>
<dbReference type="GO" id="GO:0007059">
    <property type="term" value="P:chromosome segregation"/>
    <property type="evidence" value="ECO:0007669"/>
    <property type="project" value="TreeGrafter"/>
</dbReference>
<dbReference type="FunFam" id="3.90.1530.30:FF:000002">
    <property type="entry name" value="Chromosome partitioning protein ParB"/>
    <property type="match status" value="1"/>
</dbReference>
<feature type="domain" description="ParB-like N-terminal" evidence="4">
    <location>
        <begin position="14"/>
        <end position="118"/>
    </location>
</feature>
<dbReference type="SMART" id="SM00470">
    <property type="entry name" value="ParB"/>
    <property type="match status" value="1"/>
</dbReference>
<dbReference type="Gene3D" id="3.90.1530.30">
    <property type="match status" value="1"/>
</dbReference>
<evidence type="ECO:0000313" key="6">
    <source>
        <dbReference type="Proteomes" id="UP000094626"/>
    </source>
</evidence>
<dbReference type="Gene3D" id="1.10.10.2830">
    <property type="match status" value="1"/>
</dbReference>
<dbReference type="InterPro" id="IPR003115">
    <property type="entry name" value="ParB_N"/>
</dbReference>
<dbReference type="OrthoDB" id="9813122at2"/>
<dbReference type="GO" id="GO:0005694">
    <property type="term" value="C:chromosome"/>
    <property type="evidence" value="ECO:0007669"/>
    <property type="project" value="TreeGrafter"/>
</dbReference>
<dbReference type="GO" id="GO:0003677">
    <property type="term" value="F:DNA binding"/>
    <property type="evidence" value="ECO:0007669"/>
    <property type="project" value="UniProtKB-KW"/>
</dbReference>
<evidence type="ECO:0000256" key="2">
    <source>
        <dbReference type="SAM" id="Coils"/>
    </source>
</evidence>
<reference evidence="6" key="1">
    <citation type="journal article" date="2017" name="J. Biotechnol.">
        <title>Complete genome sequence of Novosphingobium resinovorum SA1, a versatile xenobiotic-degrading bacterium capable of utilizing sulfanilic acid.</title>
        <authorList>
            <person name="Hegedus B."/>
            <person name="Kos P.B."/>
            <person name="Balint B."/>
            <person name="Maroti G."/>
            <person name="Gan H.M."/>
            <person name="Perei K."/>
            <person name="Rakhely G."/>
        </authorList>
    </citation>
    <scope>NUCLEOTIDE SEQUENCE [LARGE SCALE GENOMIC DNA]</scope>
    <source>
        <strain evidence="6">SA1</strain>
    </source>
</reference>
<dbReference type="FunFam" id="1.10.10.2830:FF:000001">
    <property type="entry name" value="Chromosome partitioning protein ParB"/>
    <property type="match status" value="1"/>
</dbReference>
<comment type="similarity">
    <text evidence="1">Belongs to the ParB family.</text>
</comment>
<dbReference type="PANTHER" id="PTHR33375:SF7">
    <property type="entry name" value="CHROMOSOME 2-PARTITIONING PROTEIN PARB-RELATED"/>
    <property type="match status" value="1"/>
</dbReference>
<keyword evidence="5" id="KW-0238">DNA-binding</keyword>
<dbReference type="InterPro" id="IPR050336">
    <property type="entry name" value="Chromosome_partition/occlusion"/>
</dbReference>
<evidence type="ECO:0000313" key="5">
    <source>
        <dbReference type="EMBL" id="AOR77826.1"/>
    </source>
</evidence>
<accession>A0A1D8A6U2</accession>
<feature type="region of interest" description="Disordered" evidence="3">
    <location>
        <begin position="676"/>
        <end position="713"/>
    </location>
</feature>
<name>A0A1D8A6U2_9SPHN</name>
<sequence length="713" mass="79074">MATAVQKITLSSSRDIPFNKLVLSQSNVRRVRAGVSVEELAESIARRGLIQSLHVRPVLNDDGVETGMFEVPAGGRRFRALELLVKQKRLAKVAPVPCVVSEVTGDVLIDEVSLAENIERAPLHPLDQFRAFQTMREKGMTEEAIAAAFFVDAKVVKQRLRLASVSPTLLDIYAEDGMTLEQLMAFTVTSNHARQEQVWEAIKDGWQKEPYTIRRLLTETTVRAADKRAVLVGIDAYEEAGGCVLRDLFQQDDGGWLQDPVLLDRLANEKLQSEAETIATEGWKWVEVAMTFPYGHDHGLRQLVGTTVDLAEDERATREALREEYDRLEAEYAEADELPDEIDTRLGEIEQALEAFERRPMTFDPDQICKAGVFISIDADGILLVERGYVRPEDEAPAEPEAEVVDPETGEVLQRAEPQASHQRAVIMLGGQSPEPEEEDEIDAIKPLPDRLVSELTAHRTLALRDAVASSPHVAMTALLHRLVTDCFLPHSTKGCLEAQVREVHFPAQAEDLRDSASAKAIQDRHERWGDHIPADDAALWDWLVDLDDGSRMDLLAHCVSFGVNALYEKPNPYSGMGVSQHGLEIRLSQADRLARSTGLDMVAVGWQPTVGNYLGRVTKPRIIEAVREGAGDRAAELIEHLKKGDMAKEAERLLADTGWLPEPLRMVDVDIEADVAQATDAEADDLPDFLSGDGEEDDPADDEEEQHMVAAE</sequence>
<dbReference type="CDD" id="cd16406">
    <property type="entry name" value="ParB_N_like"/>
    <property type="match status" value="1"/>
</dbReference>
<feature type="compositionally biased region" description="Acidic residues" evidence="3">
    <location>
        <begin position="682"/>
        <end position="706"/>
    </location>
</feature>
<organism evidence="5 6">
    <name type="scientific">Novosphingobium resinovorum</name>
    <dbReference type="NCBI Taxonomy" id="158500"/>
    <lineage>
        <taxon>Bacteria</taxon>
        <taxon>Pseudomonadati</taxon>
        <taxon>Pseudomonadota</taxon>
        <taxon>Alphaproteobacteria</taxon>
        <taxon>Sphingomonadales</taxon>
        <taxon>Sphingomonadaceae</taxon>
        <taxon>Novosphingobium</taxon>
    </lineage>
</organism>
<dbReference type="SUPFAM" id="SSF110849">
    <property type="entry name" value="ParB/Sulfiredoxin"/>
    <property type="match status" value="1"/>
</dbReference>
<dbReference type="SUPFAM" id="SSF109709">
    <property type="entry name" value="KorB DNA-binding domain-like"/>
    <property type="match status" value="1"/>
</dbReference>
<evidence type="ECO:0000256" key="1">
    <source>
        <dbReference type="ARBA" id="ARBA00006295"/>
    </source>
</evidence>
<proteinExistence type="inferred from homology"/>
<dbReference type="InterPro" id="IPR036086">
    <property type="entry name" value="ParB/Sulfiredoxin_sf"/>
</dbReference>
<keyword evidence="6" id="KW-1185">Reference proteome</keyword>
<dbReference type="Proteomes" id="UP000094626">
    <property type="component" value="Chromosome"/>
</dbReference>
<dbReference type="AlphaFoldDB" id="A0A1D8A6U2"/>
<dbReference type="KEGG" id="nre:BES08_14470"/>
<gene>
    <name evidence="5" type="ORF">BES08_14470</name>
</gene>
<feature type="coiled-coil region" evidence="2">
    <location>
        <begin position="311"/>
        <end position="338"/>
    </location>
</feature>
<dbReference type="EMBL" id="CP017075">
    <property type="protein sequence ID" value="AOR77826.1"/>
    <property type="molecule type" value="Genomic_DNA"/>
</dbReference>
<dbReference type="Pfam" id="PF02195">
    <property type="entry name" value="ParB_N"/>
    <property type="match status" value="1"/>
</dbReference>
<dbReference type="PANTHER" id="PTHR33375">
    <property type="entry name" value="CHROMOSOME-PARTITIONING PROTEIN PARB-RELATED"/>
    <property type="match status" value="1"/>
</dbReference>
<keyword evidence="2" id="KW-0175">Coiled coil</keyword>
<evidence type="ECO:0000259" key="4">
    <source>
        <dbReference type="SMART" id="SM00470"/>
    </source>
</evidence>